<name>A0ABR3RX26_9PLEO</name>
<reference evidence="3 4" key="1">
    <citation type="submission" date="2024-02" db="EMBL/GenBank/DDBJ databases">
        <title>De novo assembly and annotation of 12 fungi associated with fruit tree decline syndrome in Ontario, Canada.</title>
        <authorList>
            <person name="Sulman M."/>
            <person name="Ellouze W."/>
            <person name="Ilyukhin E."/>
        </authorList>
    </citation>
    <scope>NUCLEOTIDE SEQUENCE [LARGE SCALE GENOMIC DNA]</scope>
    <source>
        <strain evidence="3 4">M97-236</strain>
    </source>
</reference>
<keyword evidence="1" id="KW-0175">Coiled coil</keyword>
<feature type="coiled-coil region" evidence="1">
    <location>
        <begin position="114"/>
        <end position="148"/>
    </location>
</feature>
<evidence type="ECO:0000256" key="2">
    <source>
        <dbReference type="SAM" id="Phobius"/>
    </source>
</evidence>
<keyword evidence="4" id="KW-1185">Reference proteome</keyword>
<keyword evidence="2" id="KW-0472">Membrane</keyword>
<dbReference type="EMBL" id="JAKIXB020000004">
    <property type="protein sequence ID" value="KAL1608995.1"/>
    <property type="molecule type" value="Genomic_DNA"/>
</dbReference>
<organism evidence="3 4">
    <name type="scientific">Nothophoma quercina</name>
    <dbReference type="NCBI Taxonomy" id="749835"/>
    <lineage>
        <taxon>Eukaryota</taxon>
        <taxon>Fungi</taxon>
        <taxon>Dikarya</taxon>
        <taxon>Ascomycota</taxon>
        <taxon>Pezizomycotina</taxon>
        <taxon>Dothideomycetes</taxon>
        <taxon>Pleosporomycetidae</taxon>
        <taxon>Pleosporales</taxon>
        <taxon>Pleosporineae</taxon>
        <taxon>Didymellaceae</taxon>
        <taxon>Nothophoma</taxon>
    </lineage>
</organism>
<sequence length="251" mass="28490">MSTWTTSTCTQATRGICALISMTANPDHPYADLRTALQSLSDASLKTSRRLDDTYYSILEKVSTLRQTIGSLQELSGLTKELHNNFDADSQDLLEDVQGQFENSDNFDAQQKQVTVLEERIRKGKEKADRLTERLAEAKERVDRRAKSEAQWEASTNRWWQYFGGIMVSIVSLILILVVLHHLKPTHVEMNPKPTLDAAIEAKVREAPIPEMAKEDILELATSMPTVRLTMPSVKSSTENQDRLLRRFDEL</sequence>
<dbReference type="Proteomes" id="UP001521222">
    <property type="component" value="Unassembled WGS sequence"/>
</dbReference>
<proteinExistence type="predicted"/>
<evidence type="ECO:0000256" key="1">
    <source>
        <dbReference type="SAM" id="Coils"/>
    </source>
</evidence>
<feature type="transmembrane region" description="Helical" evidence="2">
    <location>
        <begin position="159"/>
        <end position="180"/>
    </location>
</feature>
<evidence type="ECO:0000313" key="4">
    <source>
        <dbReference type="Proteomes" id="UP001521222"/>
    </source>
</evidence>
<accession>A0ABR3RX26</accession>
<evidence type="ECO:0000313" key="3">
    <source>
        <dbReference type="EMBL" id="KAL1608995.1"/>
    </source>
</evidence>
<keyword evidence="2" id="KW-0812">Transmembrane</keyword>
<keyword evidence="2" id="KW-1133">Transmembrane helix</keyword>
<gene>
    <name evidence="3" type="ORF">SLS59_001358</name>
</gene>
<comment type="caution">
    <text evidence="3">The sequence shown here is derived from an EMBL/GenBank/DDBJ whole genome shotgun (WGS) entry which is preliminary data.</text>
</comment>
<protein>
    <submittedName>
        <fullName evidence="3">Uncharacterized protein</fullName>
    </submittedName>
</protein>